<protein>
    <submittedName>
        <fullName evidence="3">Ubiquinol-cytochrome-c reductase complex assembly factor 1</fullName>
    </submittedName>
</protein>
<dbReference type="InterPro" id="IPR021150">
    <property type="entry name" value="Ubiq_cyt_c_chap"/>
</dbReference>
<dbReference type="PANTHER" id="PTHR12184">
    <property type="entry name" value="UBIQUINOL-CYTOCHROME C REDUCTASE COMPLEX ASSEMBLY FACTOR 1 FAMILY MEMBER"/>
    <property type="match status" value="1"/>
</dbReference>
<reference evidence="3 4" key="1">
    <citation type="journal article" date="2016" name="Genome Biol. Evol.">
        <title>Gene Family Evolution Reflects Adaptation to Soil Environmental Stressors in the Genome of the Collembolan Orchesella cincta.</title>
        <authorList>
            <person name="Faddeeva-Vakhrusheva A."/>
            <person name="Derks M.F."/>
            <person name="Anvar S.Y."/>
            <person name="Agamennone V."/>
            <person name="Suring W."/>
            <person name="Smit S."/>
            <person name="van Straalen N.M."/>
            <person name="Roelofs D."/>
        </authorList>
    </citation>
    <scope>NUCLEOTIDE SEQUENCE [LARGE SCALE GENOMIC DNA]</scope>
    <source>
        <tissue evidence="3">Mixed pool</tissue>
    </source>
</reference>
<keyword evidence="4" id="KW-1185">Reference proteome</keyword>
<dbReference type="Pfam" id="PF03981">
    <property type="entry name" value="Ubiq_cyt_C_chap"/>
    <property type="match status" value="1"/>
</dbReference>
<dbReference type="InterPro" id="IPR007129">
    <property type="entry name" value="Ubiqinol_cyt_c_chaperone_CPB3"/>
</dbReference>
<dbReference type="Proteomes" id="UP000094527">
    <property type="component" value="Unassembled WGS sequence"/>
</dbReference>
<dbReference type="STRING" id="48709.A0A1D2MIK0"/>
<evidence type="ECO:0000313" key="3">
    <source>
        <dbReference type="EMBL" id="ODM92742.1"/>
    </source>
</evidence>
<dbReference type="GO" id="GO:0034551">
    <property type="term" value="P:mitochondrial respiratory chain complex III assembly"/>
    <property type="evidence" value="ECO:0007669"/>
    <property type="project" value="TreeGrafter"/>
</dbReference>
<dbReference type="AlphaFoldDB" id="A0A1D2MIK0"/>
<name>A0A1D2MIK0_ORCCI</name>
<feature type="domain" description="Ubiquinol-cytochrome c chaperone" evidence="2">
    <location>
        <begin position="103"/>
        <end position="194"/>
    </location>
</feature>
<organism evidence="3 4">
    <name type="scientific">Orchesella cincta</name>
    <name type="common">Springtail</name>
    <name type="synonym">Podura cincta</name>
    <dbReference type="NCBI Taxonomy" id="48709"/>
    <lineage>
        <taxon>Eukaryota</taxon>
        <taxon>Metazoa</taxon>
        <taxon>Ecdysozoa</taxon>
        <taxon>Arthropoda</taxon>
        <taxon>Hexapoda</taxon>
        <taxon>Collembola</taxon>
        <taxon>Entomobryomorpha</taxon>
        <taxon>Entomobryoidea</taxon>
        <taxon>Orchesellidae</taxon>
        <taxon>Orchesellinae</taxon>
        <taxon>Orchesella</taxon>
    </lineage>
</organism>
<dbReference type="OrthoDB" id="4007at2759"/>
<dbReference type="EMBL" id="LJIJ01001158">
    <property type="protein sequence ID" value="ODM92742.1"/>
    <property type="molecule type" value="Genomic_DNA"/>
</dbReference>
<dbReference type="GO" id="GO:0005739">
    <property type="term" value="C:mitochondrion"/>
    <property type="evidence" value="ECO:0007669"/>
    <property type="project" value="TreeGrafter"/>
</dbReference>
<dbReference type="PANTHER" id="PTHR12184:SF1">
    <property type="entry name" value="UBIQUINOL-CYTOCHROME-C REDUCTASE COMPLEX ASSEMBLY FACTOR 1"/>
    <property type="match status" value="1"/>
</dbReference>
<sequence length="240" mass="28028">MLRAVLTRTQSNLICTTCRNNFISRVNSVQKVLPVAAPVFRQFHYTPVQNWWWTPKDDITFVGRTLRKLGFTYIPKSVLKQCGYLIYMKIADELDYMKFFKMLDLPDTYASWFIVSELHVWLICTRLMQDGKEGRIVRNSLIKAMWEYNEAKSKKLEGALPSARRRDLQGLNDQFHAAMIAYDEGLLGDDYILAGEFLIEFQLNVLINCRVITDFFKNRCSMEEIYTPRSNSITFNTKDG</sequence>
<proteinExistence type="inferred from homology"/>
<comment type="caution">
    <text evidence="3">The sequence shown here is derived from an EMBL/GenBank/DDBJ whole genome shotgun (WGS) entry which is preliminary data.</text>
</comment>
<accession>A0A1D2MIK0</accession>
<comment type="similarity">
    <text evidence="1">Belongs to the CBP3 family.</text>
</comment>
<evidence type="ECO:0000259" key="2">
    <source>
        <dbReference type="Pfam" id="PF03981"/>
    </source>
</evidence>
<evidence type="ECO:0000313" key="4">
    <source>
        <dbReference type="Proteomes" id="UP000094527"/>
    </source>
</evidence>
<gene>
    <name evidence="3" type="ORF">Ocin01_13943</name>
</gene>
<evidence type="ECO:0000256" key="1">
    <source>
        <dbReference type="ARBA" id="ARBA00006407"/>
    </source>
</evidence>